<dbReference type="EMBL" id="JAGTJQ010000008">
    <property type="protein sequence ID" value="KAH7025855.1"/>
    <property type="molecule type" value="Genomic_DNA"/>
</dbReference>
<comment type="caution">
    <text evidence="1">The sequence shown here is derived from an EMBL/GenBank/DDBJ whole genome shotgun (WGS) entry which is preliminary data.</text>
</comment>
<gene>
    <name evidence="1" type="ORF">B0I36DRAFT_149907</name>
</gene>
<reference evidence="1" key="1">
    <citation type="journal article" date="2021" name="Nat. Commun.">
        <title>Genetic determinants of endophytism in the Arabidopsis root mycobiome.</title>
        <authorList>
            <person name="Mesny F."/>
            <person name="Miyauchi S."/>
            <person name="Thiergart T."/>
            <person name="Pickel B."/>
            <person name="Atanasova L."/>
            <person name="Karlsson M."/>
            <person name="Huettel B."/>
            <person name="Barry K.W."/>
            <person name="Haridas S."/>
            <person name="Chen C."/>
            <person name="Bauer D."/>
            <person name="Andreopoulos W."/>
            <person name="Pangilinan J."/>
            <person name="LaButti K."/>
            <person name="Riley R."/>
            <person name="Lipzen A."/>
            <person name="Clum A."/>
            <person name="Drula E."/>
            <person name="Henrissat B."/>
            <person name="Kohler A."/>
            <person name="Grigoriev I.V."/>
            <person name="Martin F.M."/>
            <person name="Hacquard S."/>
        </authorList>
    </citation>
    <scope>NUCLEOTIDE SEQUENCE</scope>
    <source>
        <strain evidence="1">MPI-CAGE-CH-0230</strain>
    </source>
</reference>
<keyword evidence="2" id="KW-1185">Reference proteome</keyword>
<accession>A0A9P9BM28</accession>
<dbReference type="AlphaFoldDB" id="A0A9P9BM28"/>
<sequence>MPRKPISSRELPASWIVAFAGAASPVVTCPQPLFVSISTKLSDDKAHIGTLVWSPSAWLGCLTWWPLPASRRPVAFNGRRQRKPRTGLAPLGKRATVASASAPAALIGMRWTSGSTPGRRMCAQTQALPLNWRLCGAIKCPRSSGPKSHRLNGKLCFSYHHSSQQL</sequence>
<evidence type="ECO:0000313" key="1">
    <source>
        <dbReference type="EMBL" id="KAH7025855.1"/>
    </source>
</evidence>
<dbReference type="GeneID" id="70178042"/>
<evidence type="ECO:0000313" key="2">
    <source>
        <dbReference type="Proteomes" id="UP000756346"/>
    </source>
</evidence>
<proteinExistence type="predicted"/>
<organism evidence="1 2">
    <name type="scientific">Microdochium trichocladiopsis</name>
    <dbReference type="NCBI Taxonomy" id="1682393"/>
    <lineage>
        <taxon>Eukaryota</taxon>
        <taxon>Fungi</taxon>
        <taxon>Dikarya</taxon>
        <taxon>Ascomycota</taxon>
        <taxon>Pezizomycotina</taxon>
        <taxon>Sordariomycetes</taxon>
        <taxon>Xylariomycetidae</taxon>
        <taxon>Xylariales</taxon>
        <taxon>Microdochiaceae</taxon>
        <taxon>Microdochium</taxon>
    </lineage>
</organism>
<dbReference type="Proteomes" id="UP000756346">
    <property type="component" value="Unassembled WGS sequence"/>
</dbReference>
<protein>
    <submittedName>
        <fullName evidence="1">Uncharacterized protein</fullName>
    </submittedName>
</protein>
<dbReference type="RefSeq" id="XP_046009072.1">
    <property type="nucleotide sequence ID" value="XM_046148496.1"/>
</dbReference>
<name>A0A9P9BM28_9PEZI</name>